<reference evidence="1" key="1">
    <citation type="submission" date="2018-05" db="EMBL/GenBank/DDBJ databases">
        <authorList>
            <person name="Lanie J.A."/>
            <person name="Ng W.-L."/>
            <person name="Kazmierczak K.M."/>
            <person name="Andrzejewski T.M."/>
            <person name="Davidsen T.M."/>
            <person name="Wayne K.J."/>
            <person name="Tettelin H."/>
            <person name="Glass J.I."/>
            <person name="Rusch D."/>
            <person name="Podicherti R."/>
            <person name="Tsui H.-C.T."/>
            <person name="Winkler M.E."/>
        </authorList>
    </citation>
    <scope>NUCLEOTIDE SEQUENCE</scope>
</reference>
<organism evidence="1">
    <name type="scientific">marine metagenome</name>
    <dbReference type="NCBI Taxonomy" id="408172"/>
    <lineage>
        <taxon>unclassified sequences</taxon>
        <taxon>metagenomes</taxon>
        <taxon>ecological metagenomes</taxon>
    </lineage>
</organism>
<protein>
    <submittedName>
        <fullName evidence="1">Uncharacterized protein</fullName>
    </submittedName>
</protein>
<dbReference type="EMBL" id="UINC01150554">
    <property type="protein sequence ID" value="SVD43663.1"/>
    <property type="molecule type" value="Genomic_DNA"/>
</dbReference>
<gene>
    <name evidence="1" type="ORF">METZ01_LOCUS396517</name>
</gene>
<name>A0A382VAZ7_9ZZZZ</name>
<dbReference type="Gene3D" id="3.40.50.300">
    <property type="entry name" value="P-loop containing nucleotide triphosphate hydrolases"/>
    <property type="match status" value="1"/>
</dbReference>
<dbReference type="AlphaFoldDB" id="A0A382VAZ7"/>
<evidence type="ECO:0000313" key="1">
    <source>
        <dbReference type="EMBL" id="SVD43663.1"/>
    </source>
</evidence>
<dbReference type="SUPFAM" id="SSF52540">
    <property type="entry name" value="P-loop containing nucleoside triphosphate hydrolases"/>
    <property type="match status" value="1"/>
</dbReference>
<proteinExistence type="predicted"/>
<dbReference type="InterPro" id="IPR027417">
    <property type="entry name" value="P-loop_NTPase"/>
</dbReference>
<accession>A0A382VAZ7</accession>
<sequence length="198" mass="21786">MIDQEIHNLRAEQLNELRHGIHQNDLALVLLTGAEGIGKTSLLNALGGQLDSSEEPCLWVDLSKLKTEGDVLKYPQLLSHSMQTNTPHLKSKVEEAARELGREAFRLEAMATEAAAGTSENADPLPDLAETWGKILTEKLMSPQTDKDGNVSPAPRILILLEDFETFSKPQQLWVKEHLIDGLQTGNQTGPLAYIVTT</sequence>
<feature type="non-terminal residue" evidence="1">
    <location>
        <position position="198"/>
    </location>
</feature>